<accession>A0A6J5PFJ9</accession>
<dbReference type="EMBL" id="LR796910">
    <property type="protein sequence ID" value="CAB4173946.1"/>
    <property type="molecule type" value="Genomic_DNA"/>
</dbReference>
<protein>
    <submittedName>
        <fullName evidence="2">Uncharacterized protein</fullName>
    </submittedName>
</protein>
<evidence type="ECO:0000313" key="10">
    <source>
        <dbReference type="EMBL" id="CAB5230997.1"/>
    </source>
</evidence>
<dbReference type="EMBL" id="LR797088">
    <property type="protein sequence ID" value="CAB4186034.1"/>
    <property type="molecule type" value="Genomic_DNA"/>
</dbReference>
<dbReference type="EMBL" id="LR797456">
    <property type="protein sequence ID" value="CAB4217518.1"/>
    <property type="molecule type" value="Genomic_DNA"/>
</dbReference>
<dbReference type="EMBL" id="LR798432">
    <property type="protein sequence ID" value="CAB5230997.1"/>
    <property type="molecule type" value="Genomic_DNA"/>
</dbReference>
<dbReference type="EMBL" id="LR796991">
    <property type="protein sequence ID" value="CAB4180622.1"/>
    <property type="molecule type" value="Genomic_DNA"/>
</dbReference>
<evidence type="ECO:0000313" key="1">
    <source>
        <dbReference type="EMBL" id="CAB4148371.1"/>
    </source>
</evidence>
<proteinExistence type="predicted"/>
<evidence type="ECO:0000313" key="2">
    <source>
        <dbReference type="EMBL" id="CAB4167908.1"/>
    </source>
</evidence>
<reference evidence="2" key="1">
    <citation type="submission" date="2020-04" db="EMBL/GenBank/DDBJ databases">
        <authorList>
            <person name="Chiriac C."/>
            <person name="Salcher M."/>
            <person name="Ghai R."/>
            <person name="Kavagutti S V."/>
        </authorList>
    </citation>
    <scope>NUCLEOTIDE SEQUENCE</scope>
</reference>
<evidence type="ECO:0000313" key="5">
    <source>
        <dbReference type="EMBL" id="CAB4186034.1"/>
    </source>
</evidence>
<organism evidence="2">
    <name type="scientific">uncultured Caudovirales phage</name>
    <dbReference type="NCBI Taxonomy" id="2100421"/>
    <lineage>
        <taxon>Viruses</taxon>
        <taxon>Duplodnaviria</taxon>
        <taxon>Heunggongvirae</taxon>
        <taxon>Uroviricota</taxon>
        <taxon>Caudoviricetes</taxon>
        <taxon>Peduoviridae</taxon>
        <taxon>Maltschvirus</taxon>
        <taxon>Maltschvirus maltsch</taxon>
    </lineage>
</organism>
<dbReference type="EMBL" id="LR796811">
    <property type="protein sequence ID" value="CAB4167908.1"/>
    <property type="molecule type" value="Genomic_DNA"/>
</dbReference>
<dbReference type="EMBL" id="LR797145">
    <property type="protein sequence ID" value="CAB4190630.1"/>
    <property type="molecule type" value="Genomic_DNA"/>
</dbReference>
<name>A0A6J5PFJ9_9CAUD</name>
<dbReference type="EMBL" id="LR797192">
    <property type="protein sequence ID" value="CAB4192624.1"/>
    <property type="molecule type" value="Genomic_DNA"/>
</dbReference>
<dbReference type="EMBL" id="LR796496">
    <property type="protein sequence ID" value="CAB4148371.1"/>
    <property type="molecule type" value="Genomic_DNA"/>
</dbReference>
<evidence type="ECO:0000313" key="6">
    <source>
        <dbReference type="EMBL" id="CAB4190630.1"/>
    </source>
</evidence>
<evidence type="ECO:0000313" key="3">
    <source>
        <dbReference type="EMBL" id="CAB4173946.1"/>
    </source>
</evidence>
<gene>
    <name evidence="4" type="ORF">UFOVP1036_64</name>
    <name evidence="5" type="ORF">UFOVP1132_3</name>
    <name evidence="6" type="ORF">UFOVP1190_80</name>
    <name evidence="7" type="ORF">UFOVP1248_48</name>
    <name evidence="8" type="ORF">UFOVP1493_39</name>
    <name evidence="10" type="ORF">UFOVP1584_9</name>
    <name evidence="9" type="ORF">UFOVP1635_56</name>
    <name evidence="1" type="ORF">UFOVP521_99</name>
    <name evidence="2" type="ORF">UFOVP856_71</name>
    <name evidence="3" type="ORF">UFOVP967_17</name>
</gene>
<dbReference type="EMBL" id="LR797496">
    <property type="protein sequence ID" value="CAB4220039.1"/>
    <property type="molecule type" value="Genomic_DNA"/>
</dbReference>
<evidence type="ECO:0000313" key="9">
    <source>
        <dbReference type="EMBL" id="CAB4220039.1"/>
    </source>
</evidence>
<evidence type="ECO:0000313" key="7">
    <source>
        <dbReference type="EMBL" id="CAB4192624.1"/>
    </source>
</evidence>
<evidence type="ECO:0000313" key="8">
    <source>
        <dbReference type="EMBL" id="CAB4217518.1"/>
    </source>
</evidence>
<sequence>MRDEIIVQKINSTTAVWPTATIAQADGHKFKNSGVTFVILQNISTTTARNVTFPTPNKVFGLDIADMTVSIPANSYRVIGPFSVQAYNYYTETEYGMMHIDTVSPYTDILIRVFKF</sequence>
<evidence type="ECO:0000313" key="4">
    <source>
        <dbReference type="EMBL" id="CAB4180622.1"/>
    </source>
</evidence>